<gene>
    <name evidence="1" type="ORF">DAPPUDRAFT_237817</name>
</gene>
<dbReference type="HOGENOM" id="CLU_2087197_0_0_1"/>
<dbReference type="Proteomes" id="UP000000305">
    <property type="component" value="Unassembled WGS sequence"/>
</dbReference>
<evidence type="ECO:0000313" key="1">
    <source>
        <dbReference type="EMBL" id="EFX85560.1"/>
    </source>
</evidence>
<keyword evidence="2" id="KW-1185">Reference proteome</keyword>
<reference evidence="1 2" key="1">
    <citation type="journal article" date="2011" name="Science">
        <title>The ecoresponsive genome of Daphnia pulex.</title>
        <authorList>
            <person name="Colbourne J.K."/>
            <person name="Pfrender M.E."/>
            <person name="Gilbert D."/>
            <person name="Thomas W.K."/>
            <person name="Tucker A."/>
            <person name="Oakley T.H."/>
            <person name="Tokishita S."/>
            <person name="Aerts A."/>
            <person name="Arnold G.J."/>
            <person name="Basu M.K."/>
            <person name="Bauer D.J."/>
            <person name="Caceres C.E."/>
            <person name="Carmel L."/>
            <person name="Casola C."/>
            <person name="Choi J.H."/>
            <person name="Detter J.C."/>
            <person name="Dong Q."/>
            <person name="Dusheyko S."/>
            <person name="Eads B.D."/>
            <person name="Frohlich T."/>
            <person name="Geiler-Samerotte K.A."/>
            <person name="Gerlach D."/>
            <person name="Hatcher P."/>
            <person name="Jogdeo S."/>
            <person name="Krijgsveld J."/>
            <person name="Kriventseva E.V."/>
            <person name="Kultz D."/>
            <person name="Laforsch C."/>
            <person name="Lindquist E."/>
            <person name="Lopez J."/>
            <person name="Manak J.R."/>
            <person name="Muller J."/>
            <person name="Pangilinan J."/>
            <person name="Patwardhan R.P."/>
            <person name="Pitluck S."/>
            <person name="Pritham E.J."/>
            <person name="Rechtsteiner A."/>
            <person name="Rho M."/>
            <person name="Rogozin I.B."/>
            <person name="Sakarya O."/>
            <person name="Salamov A."/>
            <person name="Schaack S."/>
            <person name="Shapiro H."/>
            <person name="Shiga Y."/>
            <person name="Skalitzky C."/>
            <person name="Smith Z."/>
            <person name="Souvorov A."/>
            <person name="Sung W."/>
            <person name="Tang Z."/>
            <person name="Tsuchiya D."/>
            <person name="Tu H."/>
            <person name="Vos H."/>
            <person name="Wang M."/>
            <person name="Wolf Y.I."/>
            <person name="Yamagata H."/>
            <person name="Yamada T."/>
            <person name="Ye Y."/>
            <person name="Shaw J.R."/>
            <person name="Andrews J."/>
            <person name="Crease T.J."/>
            <person name="Tang H."/>
            <person name="Lucas S.M."/>
            <person name="Robertson H.M."/>
            <person name="Bork P."/>
            <person name="Koonin E.V."/>
            <person name="Zdobnov E.M."/>
            <person name="Grigoriev I.V."/>
            <person name="Lynch M."/>
            <person name="Boore J.L."/>
        </authorList>
    </citation>
    <scope>NUCLEOTIDE SEQUENCE [LARGE SCALE GENOMIC DNA]</scope>
</reference>
<proteinExistence type="predicted"/>
<evidence type="ECO:0000313" key="2">
    <source>
        <dbReference type="Proteomes" id="UP000000305"/>
    </source>
</evidence>
<name>E9G4G9_DAPPU</name>
<organism evidence="1 2">
    <name type="scientific">Daphnia pulex</name>
    <name type="common">Water flea</name>
    <dbReference type="NCBI Taxonomy" id="6669"/>
    <lineage>
        <taxon>Eukaryota</taxon>
        <taxon>Metazoa</taxon>
        <taxon>Ecdysozoa</taxon>
        <taxon>Arthropoda</taxon>
        <taxon>Crustacea</taxon>
        <taxon>Branchiopoda</taxon>
        <taxon>Diplostraca</taxon>
        <taxon>Cladocera</taxon>
        <taxon>Anomopoda</taxon>
        <taxon>Daphniidae</taxon>
        <taxon>Daphnia</taxon>
    </lineage>
</organism>
<dbReference type="AlphaFoldDB" id="E9G4G9"/>
<dbReference type="EMBL" id="GL732532">
    <property type="protein sequence ID" value="EFX85560.1"/>
    <property type="molecule type" value="Genomic_DNA"/>
</dbReference>
<dbReference type="InParanoid" id="E9G4G9"/>
<accession>E9G4G9</accession>
<dbReference type="KEGG" id="dpx:DAPPUDRAFT_237817"/>
<sequence>MELHPGVITGMTKFLASATPVVNLRWIYLLDPNCYPDLLLITSSRRHHQNDEILGIPHSSRWMDGLPSRPQYPFCQNTVVLFELFSLLHHNTQGGRDVPGVVRFGRFLSLNNTYDIN</sequence>
<protein>
    <submittedName>
        <fullName evidence="1">Uncharacterized protein</fullName>
    </submittedName>
</protein>